<gene>
    <name evidence="1" type="ORF">GX50_03201</name>
</gene>
<proteinExistence type="predicted"/>
<dbReference type="EMBL" id="PDND01000050">
    <property type="protein sequence ID" value="PGH33964.1"/>
    <property type="molecule type" value="Genomic_DNA"/>
</dbReference>
<reference evidence="1 2" key="1">
    <citation type="submission" date="2017-10" db="EMBL/GenBank/DDBJ databases">
        <title>Comparative genomics in systemic dimorphic fungi from Ajellomycetaceae.</title>
        <authorList>
            <person name="Munoz J.F."/>
            <person name="Mcewen J.G."/>
            <person name="Clay O.K."/>
            <person name="Cuomo C.A."/>
        </authorList>
    </citation>
    <scope>NUCLEOTIDE SEQUENCE [LARGE SCALE GENOMIC DNA]</scope>
    <source>
        <strain evidence="1 2">UAMH4076</strain>
    </source>
</reference>
<dbReference type="VEuPathDB" id="FungiDB:EMCG_06838"/>
<accession>A0A2B7ZBY1</accession>
<protein>
    <submittedName>
        <fullName evidence="1">Uncharacterized protein</fullName>
    </submittedName>
</protein>
<organism evidence="1 2">
    <name type="scientific">[Emmonsia] crescens</name>
    <dbReference type="NCBI Taxonomy" id="73230"/>
    <lineage>
        <taxon>Eukaryota</taxon>
        <taxon>Fungi</taxon>
        <taxon>Dikarya</taxon>
        <taxon>Ascomycota</taxon>
        <taxon>Pezizomycotina</taxon>
        <taxon>Eurotiomycetes</taxon>
        <taxon>Eurotiomycetidae</taxon>
        <taxon>Onygenales</taxon>
        <taxon>Ajellomycetaceae</taxon>
        <taxon>Emergomyces</taxon>
    </lineage>
</organism>
<dbReference type="Proteomes" id="UP000226031">
    <property type="component" value="Unassembled WGS sequence"/>
</dbReference>
<keyword evidence="2" id="KW-1185">Reference proteome</keyword>
<evidence type="ECO:0000313" key="1">
    <source>
        <dbReference type="EMBL" id="PGH33964.1"/>
    </source>
</evidence>
<dbReference type="AlphaFoldDB" id="A0A2B7ZBY1"/>
<name>A0A2B7ZBY1_9EURO</name>
<comment type="caution">
    <text evidence="1">The sequence shown here is derived from an EMBL/GenBank/DDBJ whole genome shotgun (WGS) entry which is preliminary data.</text>
</comment>
<sequence length="292" mass="32241">MAARKLPQNPLRIPPVDSRNIIHVKMKIRSPASVLQTVPVAILLLLIPLLPSVSAQWSYPPNIPAGKTLSDYTSGAAPIITDYYENDIIIGGFRTPKPSFSLSRCAQKGRTEPIYPSTDTFNSSDGHLAADGTWQSMDSYLDRWPNVYEAGKHPWINLFWHLVGNETTGTICWWELYSVSEEKIPCYPTEERDCEMAYTRTVTVLGNDTENYFATVPFTVQPGMREGNVNHTWHNGDHTGSRTTFVFSNMPTGNAAVGLRPTFSYVGVGVQGGGVLTAALISFLGVIGRFLI</sequence>
<evidence type="ECO:0000313" key="2">
    <source>
        <dbReference type="Proteomes" id="UP000226031"/>
    </source>
</evidence>